<keyword evidence="1" id="KW-0812">Transmembrane</keyword>
<evidence type="ECO:0000313" key="2">
    <source>
        <dbReference type="EMBL" id="NEZ60585.1"/>
    </source>
</evidence>
<dbReference type="EMBL" id="QXHD01000004">
    <property type="protein sequence ID" value="NEZ60585.1"/>
    <property type="molecule type" value="Genomic_DNA"/>
</dbReference>
<evidence type="ECO:0000313" key="3">
    <source>
        <dbReference type="Proteomes" id="UP000481033"/>
    </source>
</evidence>
<proteinExistence type="predicted"/>
<keyword evidence="1" id="KW-1133">Transmembrane helix</keyword>
<dbReference type="Proteomes" id="UP000481033">
    <property type="component" value="Unassembled WGS sequence"/>
</dbReference>
<sequence length="66" mass="6957">MTPKSGLFLAGTCITAIAGVGSVFELAYGEPDLGVVPTSIVLALSIPITVIFFMAAVKDTRENQQW</sequence>
<dbReference type="AlphaFoldDB" id="A0A6M0RWH4"/>
<reference evidence="2 3" key="1">
    <citation type="journal article" date="2020" name="Microb. Ecol.">
        <title>Ecogenomics of the Marine Benthic Filamentous Cyanobacterium Adonisia.</title>
        <authorList>
            <person name="Walter J.M."/>
            <person name="Coutinho F.H."/>
            <person name="Leomil L."/>
            <person name="Hargreaves P.I."/>
            <person name="Campeao M.E."/>
            <person name="Vieira V.V."/>
            <person name="Silva B.S."/>
            <person name="Fistarol G.O."/>
            <person name="Salomon P.S."/>
            <person name="Sawabe T."/>
            <person name="Mino S."/>
            <person name="Hosokawa M."/>
            <person name="Miyashita H."/>
            <person name="Maruyama F."/>
            <person name="van Verk M.C."/>
            <person name="Dutilh B.E."/>
            <person name="Thompson C.C."/>
            <person name="Thompson F.L."/>
        </authorList>
    </citation>
    <scope>NUCLEOTIDE SEQUENCE [LARGE SCALE GENOMIC DNA]</scope>
    <source>
        <strain evidence="2 3">CCMR0081</strain>
    </source>
</reference>
<feature type="transmembrane region" description="Helical" evidence="1">
    <location>
        <begin position="7"/>
        <end position="28"/>
    </location>
</feature>
<protein>
    <submittedName>
        <fullName evidence="2">Uncharacterized protein</fullName>
    </submittedName>
</protein>
<name>A0A6M0RWH4_9CYAN</name>
<comment type="caution">
    <text evidence="2">The sequence shown here is derived from an EMBL/GenBank/DDBJ whole genome shotgun (WGS) entry which is preliminary data.</text>
</comment>
<accession>A0A6M0RWH4</accession>
<keyword evidence="1" id="KW-0472">Membrane</keyword>
<organism evidence="2 3">
    <name type="scientific">Adonisia turfae CCMR0081</name>
    <dbReference type="NCBI Taxonomy" id="2292702"/>
    <lineage>
        <taxon>Bacteria</taxon>
        <taxon>Bacillati</taxon>
        <taxon>Cyanobacteriota</taxon>
        <taxon>Adonisia</taxon>
        <taxon>Adonisia turfae</taxon>
    </lineage>
</organism>
<evidence type="ECO:0000256" key="1">
    <source>
        <dbReference type="SAM" id="Phobius"/>
    </source>
</evidence>
<feature type="transmembrane region" description="Helical" evidence="1">
    <location>
        <begin position="34"/>
        <end position="57"/>
    </location>
</feature>
<gene>
    <name evidence="2" type="ORF">DXZ20_34090</name>
</gene>
<keyword evidence="3" id="KW-1185">Reference proteome</keyword>
<dbReference type="RefSeq" id="WP_006515953.1">
    <property type="nucleotide sequence ID" value="NZ_QXHD01000004.1"/>
</dbReference>